<reference evidence="2 3" key="1">
    <citation type="submission" date="2017-07" db="EMBL/GenBank/DDBJ databases">
        <authorList>
            <person name="Talla V."/>
            <person name="Backstrom N."/>
        </authorList>
    </citation>
    <scope>NUCLEOTIDE SEQUENCE [LARGE SCALE GENOMIC DNA]</scope>
</reference>
<dbReference type="InterPro" id="IPR057251">
    <property type="entry name" value="FP_C"/>
</dbReference>
<organism evidence="2 3">
    <name type="scientific">Leptidea sinapis</name>
    <dbReference type="NCBI Taxonomy" id="189913"/>
    <lineage>
        <taxon>Eukaryota</taxon>
        <taxon>Metazoa</taxon>
        <taxon>Ecdysozoa</taxon>
        <taxon>Arthropoda</taxon>
        <taxon>Hexapoda</taxon>
        <taxon>Insecta</taxon>
        <taxon>Pterygota</taxon>
        <taxon>Neoptera</taxon>
        <taxon>Endopterygota</taxon>
        <taxon>Lepidoptera</taxon>
        <taxon>Glossata</taxon>
        <taxon>Ditrysia</taxon>
        <taxon>Papilionoidea</taxon>
        <taxon>Pieridae</taxon>
        <taxon>Dismorphiinae</taxon>
        <taxon>Leptidea</taxon>
    </lineage>
</organism>
<feature type="domain" description="FP protein C-terminal" evidence="1">
    <location>
        <begin position="206"/>
        <end position="257"/>
    </location>
</feature>
<dbReference type="Proteomes" id="UP000324832">
    <property type="component" value="Unassembled WGS sequence"/>
</dbReference>
<gene>
    <name evidence="2" type="ORF">LSINAPIS_LOCUS4922</name>
</gene>
<evidence type="ECO:0000259" key="1">
    <source>
        <dbReference type="Pfam" id="PF25298"/>
    </source>
</evidence>
<protein>
    <recommendedName>
        <fullName evidence="1">FP protein C-terminal domain-containing protein</fullName>
    </recommendedName>
</protein>
<evidence type="ECO:0000313" key="2">
    <source>
        <dbReference type="EMBL" id="VVC92477.1"/>
    </source>
</evidence>
<keyword evidence="3" id="KW-1185">Reference proteome</keyword>
<dbReference type="AlphaFoldDB" id="A0A5E4Q2F9"/>
<name>A0A5E4Q2F9_9NEOP</name>
<proteinExistence type="predicted"/>
<dbReference type="EMBL" id="FZQP02001332">
    <property type="protein sequence ID" value="VVC92477.1"/>
    <property type="molecule type" value="Genomic_DNA"/>
</dbReference>
<dbReference type="Pfam" id="PF25298">
    <property type="entry name" value="Baculo_FP_2nd"/>
    <property type="match status" value="1"/>
</dbReference>
<evidence type="ECO:0000313" key="3">
    <source>
        <dbReference type="Proteomes" id="UP000324832"/>
    </source>
</evidence>
<sequence length="267" mass="30742">MLQTWRKEIDDSLNRIRGDIKSALSEVQLEMQSLWTEQANLKSGLASVTKDITELQSSAQFQSEEHAHIEKEVREVEEFKKGVLGTANLVSTLEHKIDSLEQQARQCNIEICNVPDKRNENLLSILDAIGLAINYTISNKDVISIHRVPHANQQNNRQSKNIIVKFTTRILRDNILSAFRKARGVRSEQIGIQGQSHIIYMNEHLTLKNERLFRACREEAKRLKYKYVWVKNATILVRENDTSPSFAIRSTGDFTQLRNRGADRMEN</sequence>
<accession>A0A5E4Q2F9</accession>
<dbReference type="Gene3D" id="3.30.70.1820">
    <property type="entry name" value="L1 transposable element, RRM domain"/>
    <property type="match status" value="1"/>
</dbReference>